<keyword evidence="4" id="KW-1185">Reference proteome</keyword>
<proteinExistence type="inferred from homology"/>
<evidence type="ECO:0000259" key="2">
    <source>
        <dbReference type="Pfam" id="PF01575"/>
    </source>
</evidence>
<evidence type="ECO:0000313" key="3">
    <source>
        <dbReference type="EMBL" id="SEC38659.1"/>
    </source>
</evidence>
<organism evidence="3 4">
    <name type="scientific">Rhodococcus koreensis</name>
    <dbReference type="NCBI Taxonomy" id="99653"/>
    <lineage>
        <taxon>Bacteria</taxon>
        <taxon>Bacillati</taxon>
        <taxon>Actinomycetota</taxon>
        <taxon>Actinomycetes</taxon>
        <taxon>Mycobacteriales</taxon>
        <taxon>Nocardiaceae</taxon>
        <taxon>Rhodococcus</taxon>
    </lineage>
</organism>
<dbReference type="Gene3D" id="3.10.129.10">
    <property type="entry name" value="Hotdog Thioesterase"/>
    <property type="match status" value="1"/>
</dbReference>
<dbReference type="InterPro" id="IPR039375">
    <property type="entry name" value="NodN-like"/>
</dbReference>
<dbReference type="PANTHER" id="PTHR42993">
    <property type="entry name" value="MAOC-LIKE DEHYDRATASE DOMAIN-CONTAINING PROTEIN"/>
    <property type="match status" value="1"/>
</dbReference>
<comment type="similarity">
    <text evidence="1">Belongs to the enoyl-CoA hydratase/isomerase family.</text>
</comment>
<evidence type="ECO:0000313" key="4">
    <source>
        <dbReference type="Proteomes" id="UP000183561"/>
    </source>
</evidence>
<gene>
    <name evidence="3" type="ORF">SAMN04490239_3900</name>
</gene>
<dbReference type="Proteomes" id="UP000183561">
    <property type="component" value="Unassembled WGS sequence"/>
</dbReference>
<feature type="domain" description="MaoC-like" evidence="2">
    <location>
        <begin position="8"/>
        <end position="109"/>
    </location>
</feature>
<dbReference type="InterPro" id="IPR002539">
    <property type="entry name" value="MaoC-like_dom"/>
</dbReference>
<dbReference type="AlphaFoldDB" id="A0A1H4S3F1"/>
<dbReference type="EMBL" id="FNSV01000005">
    <property type="protein sequence ID" value="SEC38659.1"/>
    <property type="molecule type" value="Genomic_DNA"/>
</dbReference>
<dbReference type="PANTHER" id="PTHR42993:SF1">
    <property type="entry name" value="MAOC-LIKE DEHYDRATASE DOMAIN-CONTAINING PROTEIN"/>
    <property type="match status" value="1"/>
</dbReference>
<protein>
    <submittedName>
        <fullName evidence="3">Acyl dehydratase</fullName>
    </submittedName>
</protein>
<reference evidence="4" key="1">
    <citation type="submission" date="2016-10" db="EMBL/GenBank/DDBJ databases">
        <authorList>
            <person name="Varghese N."/>
            <person name="Submissions S."/>
        </authorList>
    </citation>
    <scope>NUCLEOTIDE SEQUENCE [LARGE SCALE GENOMIC DNA]</scope>
    <source>
        <strain evidence="4">DSM 44498</strain>
    </source>
</reference>
<dbReference type="SUPFAM" id="SSF54637">
    <property type="entry name" value="Thioesterase/thiol ester dehydrase-isomerase"/>
    <property type="match status" value="1"/>
</dbReference>
<name>A0A1H4S3F1_9NOCA</name>
<evidence type="ECO:0000256" key="1">
    <source>
        <dbReference type="ARBA" id="ARBA00005254"/>
    </source>
</evidence>
<dbReference type="InterPro" id="IPR029069">
    <property type="entry name" value="HotDog_dom_sf"/>
</dbReference>
<dbReference type="Pfam" id="PF01575">
    <property type="entry name" value="MaoC_dehydratas"/>
    <property type="match status" value="1"/>
</dbReference>
<accession>A0A1H4S3F1</accession>
<sequence>MAELPALVGTRLGSSGTMVVTQDRIDTFAEATDDRQWIHVDHDRARTGPFGTTIAHGYLTLSLAVPLLWEIFEVSDCDQVVNYGLNKVRFPAPVPVDSMLSAVADLVAVEPCTGGYQATIALTFDVEGGSRPVCIAEMLLRFLAG</sequence>
<dbReference type="CDD" id="cd03450">
    <property type="entry name" value="NodN"/>
    <property type="match status" value="1"/>
</dbReference>